<dbReference type="EMBL" id="LCZJ02000014">
    <property type="protein sequence ID" value="KTD88231.1"/>
    <property type="molecule type" value="Genomic_DNA"/>
</dbReference>
<dbReference type="InterPro" id="IPR036397">
    <property type="entry name" value="RNaseH_sf"/>
</dbReference>
<gene>
    <name evidence="13" type="primary">ruvC</name>
    <name evidence="15" type="ORF">UQ64_05440</name>
</gene>
<dbReference type="PANTHER" id="PTHR30194:SF3">
    <property type="entry name" value="CROSSOVER JUNCTION ENDODEOXYRIBONUCLEASE RUVC"/>
    <property type="match status" value="1"/>
</dbReference>
<feature type="active site" evidence="13">
    <location>
        <position position="67"/>
    </location>
</feature>
<dbReference type="EC" id="3.1.21.10" evidence="13 14"/>
<evidence type="ECO:0000313" key="16">
    <source>
        <dbReference type="Proteomes" id="UP000054709"/>
    </source>
</evidence>
<evidence type="ECO:0000256" key="14">
    <source>
        <dbReference type="NCBIfam" id="TIGR00228"/>
    </source>
</evidence>
<keyword evidence="4 13" id="KW-0479">Metal-binding</keyword>
<evidence type="ECO:0000256" key="5">
    <source>
        <dbReference type="ARBA" id="ARBA00022759"/>
    </source>
</evidence>
<comment type="catalytic activity">
    <reaction evidence="12 13">
        <text>Endonucleolytic cleavage at a junction such as a reciprocal single-stranded crossover between two homologous DNA duplexes (Holliday junction).</text>
        <dbReference type="EC" id="3.1.21.10"/>
    </reaction>
</comment>
<comment type="cofactor">
    <cofactor evidence="13">
        <name>Mg(2+)</name>
        <dbReference type="ChEBI" id="CHEBI:18420"/>
    </cofactor>
    <text evidence="13">Binds 2 Mg(2+) ion per subunit.</text>
</comment>
<comment type="function">
    <text evidence="13">The RuvA-RuvB-RuvC complex processes Holliday junction (HJ) DNA during genetic recombination and DNA repair. Endonuclease that resolves HJ intermediates. Cleaves cruciform DNA by making single-stranded nicks across the HJ at symmetrical positions within the homologous arms, yielding a 5'-phosphate and a 3'-hydroxyl group; requires a central core of homology in the junction. The consensus cleavage sequence is 5'-(A/T)TT(C/G)-3'. Cleavage occurs on the 3'-side of the TT dinucleotide at the point of strand exchange. HJ branch migration catalyzed by RuvA-RuvB allows RuvC to scan DNA until it finds its consensus sequence, where it cleaves and resolves the cruciform DNA.</text>
</comment>
<dbReference type="PANTHER" id="PTHR30194">
    <property type="entry name" value="CROSSOVER JUNCTION ENDODEOXYRIBONUCLEASE RUVC"/>
    <property type="match status" value="1"/>
</dbReference>
<feature type="active site" evidence="13">
    <location>
        <position position="7"/>
    </location>
</feature>
<evidence type="ECO:0000256" key="2">
    <source>
        <dbReference type="ARBA" id="ARBA00022490"/>
    </source>
</evidence>
<evidence type="ECO:0000256" key="13">
    <source>
        <dbReference type="HAMAP-Rule" id="MF_00034"/>
    </source>
</evidence>
<comment type="subcellular location">
    <subcellularLocation>
        <location evidence="13">Cytoplasm</location>
    </subcellularLocation>
</comment>
<evidence type="ECO:0000256" key="8">
    <source>
        <dbReference type="ARBA" id="ARBA00022842"/>
    </source>
</evidence>
<evidence type="ECO:0000256" key="1">
    <source>
        <dbReference type="ARBA" id="ARBA00009518"/>
    </source>
</evidence>
<dbReference type="GO" id="GO:0006281">
    <property type="term" value="P:DNA repair"/>
    <property type="evidence" value="ECO:0007669"/>
    <property type="project" value="UniProtKB-UniRule"/>
</dbReference>
<accession>A0A0W1B3S9</accession>
<feature type="binding site" evidence="13">
    <location>
        <position position="140"/>
    </location>
    <ligand>
        <name>Mg(2+)</name>
        <dbReference type="ChEBI" id="CHEBI:18420"/>
        <label>1</label>
    </ligand>
</feature>
<evidence type="ECO:0000256" key="4">
    <source>
        <dbReference type="ARBA" id="ARBA00022723"/>
    </source>
</evidence>
<dbReference type="FunFam" id="3.30.420.10:FF:000002">
    <property type="entry name" value="Crossover junction endodeoxyribonuclease RuvC"/>
    <property type="match status" value="1"/>
</dbReference>
<dbReference type="NCBIfam" id="NF000711">
    <property type="entry name" value="PRK00039.2-1"/>
    <property type="match status" value="1"/>
</dbReference>
<dbReference type="PROSITE" id="PS01321">
    <property type="entry name" value="RUVC"/>
    <property type="match status" value="1"/>
</dbReference>
<dbReference type="GO" id="GO:0048476">
    <property type="term" value="C:Holliday junction resolvase complex"/>
    <property type="evidence" value="ECO:0007669"/>
    <property type="project" value="UniProtKB-UniRule"/>
</dbReference>
<dbReference type="CDD" id="cd16962">
    <property type="entry name" value="RuvC"/>
    <property type="match status" value="1"/>
</dbReference>
<evidence type="ECO:0000256" key="10">
    <source>
        <dbReference type="ARBA" id="ARBA00023172"/>
    </source>
</evidence>
<feature type="binding site" evidence="13">
    <location>
        <position position="7"/>
    </location>
    <ligand>
        <name>Mg(2+)</name>
        <dbReference type="ChEBI" id="CHEBI:18420"/>
        <label>1</label>
    </ligand>
</feature>
<protein>
    <recommendedName>
        <fullName evidence="13 14">Crossover junction endodeoxyribonuclease RuvC</fullName>
        <ecNumber evidence="13 14">3.1.21.10</ecNumber>
    </recommendedName>
    <alternativeName>
        <fullName evidence="13">Holliday junction nuclease RuvC</fullName>
    </alternativeName>
    <alternativeName>
        <fullName evidence="13">Holliday junction resolvase RuvC</fullName>
    </alternativeName>
</protein>
<comment type="subunit">
    <text evidence="13">Homodimer which binds Holliday junction (HJ) DNA. The HJ becomes 2-fold symmetrical on binding to RuvC with unstacked arms; it has a different conformation from HJ DNA in complex with RuvA. In the full resolvosome a probable DNA-RuvA(4)-RuvB(12)-RuvC(2) complex forms which resolves the HJ.</text>
</comment>
<keyword evidence="16" id="KW-1185">Reference proteome</keyword>
<organism evidence="15 16">
    <name type="scientific">Paenibacillus etheri</name>
    <dbReference type="NCBI Taxonomy" id="1306852"/>
    <lineage>
        <taxon>Bacteria</taxon>
        <taxon>Bacillati</taxon>
        <taxon>Bacillota</taxon>
        <taxon>Bacilli</taxon>
        <taxon>Bacillales</taxon>
        <taxon>Paenibacillaceae</taxon>
        <taxon>Paenibacillus</taxon>
    </lineage>
</organism>
<keyword evidence="3 13" id="KW-0540">Nuclease</keyword>
<keyword evidence="2 13" id="KW-0963">Cytoplasm</keyword>
<dbReference type="GO" id="GO:0003677">
    <property type="term" value="F:DNA binding"/>
    <property type="evidence" value="ECO:0007669"/>
    <property type="project" value="UniProtKB-KW"/>
</dbReference>
<keyword evidence="6 13" id="KW-0227">DNA damage</keyword>
<dbReference type="Pfam" id="PF02075">
    <property type="entry name" value="RuvC"/>
    <property type="match status" value="1"/>
</dbReference>
<dbReference type="Gene3D" id="3.30.420.10">
    <property type="entry name" value="Ribonuclease H-like superfamily/Ribonuclease H"/>
    <property type="match status" value="1"/>
</dbReference>
<dbReference type="InterPro" id="IPR002176">
    <property type="entry name" value="X-over_junc_endoDNase_RuvC"/>
</dbReference>
<dbReference type="InterPro" id="IPR012337">
    <property type="entry name" value="RNaseH-like_sf"/>
</dbReference>
<dbReference type="GO" id="GO:0005737">
    <property type="term" value="C:cytoplasm"/>
    <property type="evidence" value="ECO:0007669"/>
    <property type="project" value="UniProtKB-SubCell"/>
</dbReference>
<dbReference type="NCBIfam" id="TIGR00228">
    <property type="entry name" value="ruvC"/>
    <property type="match status" value="1"/>
</dbReference>
<sequence length="167" mass="18217">MRILGIDPGLAIVGFGFVDKEGHKLTPVQYGCIQTEAHTPEEERLLHVYEGMGQLIDKYKPDAVAIEKLFFARNVTTALPVAQARGVTILAAVQRGLPVSEYTPMMVKQAVVGYGKAEKRQVQEMVKLLLKLSAIPKPDDVADALAVAVCHAHSSSLNSKLNEVLRK</sequence>
<evidence type="ECO:0000256" key="6">
    <source>
        <dbReference type="ARBA" id="ARBA00022763"/>
    </source>
</evidence>
<dbReference type="AlphaFoldDB" id="A0A0W1B3S9"/>
<dbReference type="GO" id="GO:0000287">
    <property type="term" value="F:magnesium ion binding"/>
    <property type="evidence" value="ECO:0007669"/>
    <property type="project" value="UniProtKB-UniRule"/>
</dbReference>
<comment type="caution">
    <text evidence="15">The sequence shown here is derived from an EMBL/GenBank/DDBJ whole genome shotgun (WGS) entry which is preliminary data.</text>
</comment>
<evidence type="ECO:0000256" key="11">
    <source>
        <dbReference type="ARBA" id="ARBA00023204"/>
    </source>
</evidence>
<proteinExistence type="inferred from homology"/>
<comment type="similarity">
    <text evidence="1 13">Belongs to the RuvC family.</text>
</comment>
<dbReference type="GO" id="GO:0008821">
    <property type="term" value="F:crossover junction DNA endonuclease activity"/>
    <property type="evidence" value="ECO:0007669"/>
    <property type="project" value="UniProtKB-UniRule"/>
</dbReference>
<keyword evidence="8 13" id="KW-0460">Magnesium</keyword>
<dbReference type="PRINTS" id="PR00696">
    <property type="entry name" value="RSOLVASERUVC"/>
</dbReference>
<dbReference type="InterPro" id="IPR020563">
    <property type="entry name" value="X-over_junc_endoDNase_Mg_BS"/>
</dbReference>
<dbReference type="RefSeq" id="WP_036677679.1">
    <property type="nucleotide sequence ID" value="NZ_LCZJ02000014.1"/>
</dbReference>
<dbReference type="OrthoDB" id="9805499at2"/>
<keyword evidence="5 13" id="KW-0255">Endonuclease</keyword>
<evidence type="ECO:0000313" key="15">
    <source>
        <dbReference type="EMBL" id="KTD88231.1"/>
    </source>
</evidence>
<dbReference type="HAMAP" id="MF_00034">
    <property type="entry name" value="RuvC"/>
    <property type="match status" value="1"/>
</dbReference>
<dbReference type="SUPFAM" id="SSF53098">
    <property type="entry name" value="Ribonuclease H-like"/>
    <property type="match status" value="1"/>
</dbReference>
<dbReference type="Proteomes" id="UP000054709">
    <property type="component" value="Unassembled WGS sequence"/>
</dbReference>
<dbReference type="GO" id="GO:0006310">
    <property type="term" value="P:DNA recombination"/>
    <property type="evidence" value="ECO:0007669"/>
    <property type="project" value="UniProtKB-UniRule"/>
</dbReference>
<feature type="binding site" evidence="13">
    <location>
        <position position="67"/>
    </location>
    <ligand>
        <name>Mg(2+)</name>
        <dbReference type="ChEBI" id="CHEBI:18420"/>
        <label>2</label>
    </ligand>
</feature>
<evidence type="ECO:0000256" key="9">
    <source>
        <dbReference type="ARBA" id="ARBA00023125"/>
    </source>
</evidence>
<keyword evidence="9 13" id="KW-0238">DNA-binding</keyword>
<dbReference type="GeneID" id="31573235"/>
<reference evidence="15 16" key="1">
    <citation type="journal article" date="2015" name="Int. Biodeterior. Biodegradation">
        <title>Physiological and genetic screening methods for the isolation of methyl tert-butyl ether-degrading bacteria for bioremediation purposes.</title>
        <authorList>
            <person name="Guisado I.M."/>
            <person name="Purswani J."/>
            <person name="Gonzalez Lopez J."/>
            <person name="Pozo C."/>
        </authorList>
    </citation>
    <scope>NUCLEOTIDE SEQUENCE [LARGE SCALE GENOMIC DNA]</scope>
    <source>
        <strain evidence="15 16">SH7</strain>
    </source>
</reference>
<evidence type="ECO:0000256" key="3">
    <source>
        <dbReference type="ARBA" id="ARBA00022722"/>
    </source>
</evidence>
<keyword evidence="10 13" id="KW-0233">DNA recombination</keyword>
<name>A0A0W1B3S9_9BACL</name>
<evidence type="ECO:0000256" key="12">
    <source>
        <dbReference type="ARBA" id="ARBA00029354"/>
    </source>
</evidence>
<keyword evidence="7 13" id="KW-0378">Hydrolase</keyword>
<feature type="active site" evidence="13">
    <location>
        <position position="140"/>
    </location>
</feature>
<keyword evidence="11 13" id="KW-0234">DNA repair</keyword>
<evidence type="ECO:0000256" key="7">
    <source>
        <dbReference type="ARBA" id="ARBA00022801"/>
    </source>
</evidence>